<comment type="similarity">
    <text evidence="2">In the C-terminal section; belongs to the trehalose phosphatase family.</text>
</comment>
<comment type="pathway">
    <text evidence="3">Glycan biosynthesis; trehalose biosynthesis.</text>
</comment>
<dbReference type="PANTHER" id="PTHR10788">
    <property type="entry name" value="TREHALOSE-6-PHOSPHATE SYNTHASE"/>
    <property type="match status" value="1"/>
</dbReference>
<proteinExistence type="evidence at transcript level"/>
<organism evidence="4">
    <name type="scientific">Populus trichocarpa</name>
    <name type="common">Western balsam poplar</name>
    <name type="synonym">Populus balsamifera subsp. trichocarpa</name>
    <dbReference type="NCBI Taxonomy" id="3694"/>
    <lineage>
        <taxon>Eukaryota</taxon>
        <taxon>Viridiplantae</taxon>
        <taxon>Streptophyta</taxon>
        <taxon>Embryophyta</taxon>
        <taxon>Tracheophyta</taxon>
        <taxon>Spermatophyta</taxon>
        <taxon>Magnoliopsida</taxon>
        <taxon>eudicotyledons</taxon>
        <taxon>Gunneridae</taxon>
        <taxon>Pentapetalae</taxon>
        <taxon>rosids</taxon>
        <taxon>fabids</taxon>
        <taxon>Malpighiales</taxon>
        <taxon>Salicaceae</taxon>
        <taxon>Saliceae</taxon>
        <taxon>Populus</taxon>
    </lineage>
</organism>
<dbReference type="InterPro" id="IPR023214">
    <property type="entry name" value="HAD_sf"/>
</dbReference>
<dbReference type="EMBL" id="EF146600">
    <property type="protein sequence ID" value="ABK94657.1"/>
    <property type="molecule type" value="mRNA"/>
</dbReference>
<dbReference type="SUPFAM" id="SSF56784">
    <property type="entry name" value="HAD-like"/>
    <property type="match status" value="1"/>
</dbReference>
<dbReference type="FunFam" id="3.40.50.1000:FF:000052">
    <property type="entry name" value="Alpha,alpha-trehalose-phosphate synthase [UDP-forming] 6"/>
    <property type="match status" value="1"/>
</dbReference>
<dbReference type="InterPro" id="IPR036412">
    <property type="entry name" value="HAD-like_sf"/>
</dbReference>
<dbReference type="NCBIfam" id="TIGR00685">
    <property type="entry name" value="T6PP"/>
    <property type="match status" value="1"/>
</dbReference>
<dbReference type="GO" id="GO:0005992">
    <property type="term" value="P:trehalose biosynthetic process"/>
    <property type="evidence" value="ECO:0007669"/>
    <property type="project" value="UniProtKB-UniPathway"/>
</dbReference>
<comment type="cofactor">
    <cofactor evidence="3">
        <name>a divalent metal cation</name>
        <dbReference type="ChEBI" id="CHEBI:60240"/>
    </cofactor>
</comment>
<accession>A9PE54</accession>
<dbReference type="AlphaFoldDB" id="A9PE54"/>
<dbReference type="InterPro" id="IPR003337">
    <property type="entry name" value="Trehalose_PPase"/>
</dbReference>
<dbReference type="PANTHER" id="PTHR10788:SF46">
    <property type="entry name" value="ALPHA,ALPHA-TREHALOSE-PHOSPHATE SYNTHASE [UDP-FORMING] 11-RELATED"/>
    <property type="match status" value="1"/>
</dbReference>
<keyword evidence="3" id="KW-0378">Hydrolase</keyword>
<name>A9PE54_POPTR</name>
<evidence type="ECO:0000256" key="2">
    <source>
        <dbReference type="ARBA" id="ARBA00006330"/>
    </source>
</evidence>
<dbReference type="GO" id="GO:0004805">
    <property type="term" value="F:trehalose-phosphatase activity"/>
    <property type="evidence" value="ECO:0007669"/>
    <property type="project" value="UniProtKB-EC"/>
</dbReference>
<dbReference type="ExpressionAtlas" id="A9PE54">
    <property type="expression patterns" value="baseline and differential"/>
</dbReference>
<dbReference type="UniPathway" id="UPA00299"/>
<reference evidence="4" key="1">
    <citation type="journal article" date="2008" name="BMC Genomics">
        <title>Analysis of 4,664 high-quality sequence-finished poplar full-length cDNA clones and their utility for the discovery of genes responding to insect feeding.</title>
        <authorList>
            <person name="Ralph S.G."/>
            <person name="Chun H.J."/>
            <person name="Cooper D."/>
            <person name="Kirkpatrick R."/>
            <person name="Kolosova N."/>
            <person name="Gunter L."/>
            <person name="Tuskan G.A."/>
            <person name="Douglas C.J."/>
            <person name="Holt R.A."/>
            <person name="Jones S.J."/>
            <person name="Marra M.A."/>
            <person name="Bohlmann J."/>
        </authorList>
    </citation>
    <scope>NUCLEOTIDE SEQUENCE</scope>
    <source>
        <tissue evidence="4">Young and mature leaves</tissue>
    </source>
</reference>
<comment type="catalytic activity">
    <reaction evidence="3">
        <text>alpha,alpha-trehalose 6-phosphate + H2O = alpha,alpha-trehalose + phosphate</text>
        <dbReference type="Rhea" id="RHEA:23420"/>
        <dbReference type="ChEBI" id="CHEBI:15377"/>
        <dbReference type="ChEBI" id="CHEBI:16551"/>
        <dbReference type="ChEBI" id="CHEBI:43474"/>
        <dbReference type="ChEBI" id="CHEBI:58429"/>
        <dbReference type="EC" id="3.1.3.12"/>
    </reaction>
</comment>
<comment type="function">
    <text evidence="3">Removes the phosphate from trehalose 6-phosphate to produce free trehalose.</text>
</comment>
<evidence type="ECO:0000313" key="4">
    <source>
        <dbReference type="EMBL" id="ABK94657.1"/>
    </source>
</evidence>
<dbReference type="Gene3D" id="3.40.50.1000">
    <property type="entry name" value="HAD superfamily/HAD-like"/>
    <property type="match status" value="1"/>
</dbReference>
<evidence type="ECO:0000256" key="3">
    <source>
        <dbReference type="RuleBase" id="RU361117"/>
    </source>
</evidence>
<comment type="similarity">
    <text evidence="1">In the N-terminal section; belongs to the glycosyltransferase 20 family.</text>
</comment>
<comment type="similarity">
    <text evidence="3">Belongs to the trehalose phosphatase family.</text>
</comment>
<dbReference type="InterPro" id="IPR001830">
    <property type="entry name" value="Glyco_trans_20"/>
</dbReference>
<evidence type="ECO:0000256" key="1">
    <source>
        <dbReference type="ARBA" id="ARBA00005409"/>
    </source>
</evidence>
<protein>
    <recommendedName>
        <fullName evidence="3">Trehalose 6-phosphate phosphatase</fullName>
        <ecNumber evidence="3">3.1.3.12</ecNumber>
    </recommendedName>
</protein>
<sequence>MDCDWKKIVQPVMERYTETTDGSFIEPKESALVWHHQDADPDFGSCQAKELLDHLESVLANEPVVVRRGQQIVEVKPQGVSKGIVVENLISTMRSQGKSPDFLFCIGDDRSDEDMFESIARLVDNPSIPPIAEVFACTVGLKPSKAKYYLDDTPEVIKLLQGLATASVGSKYAHTLEDEDV</sequence>
<dbReference type="Pfam" id="PF02358">
    <property type="entry name" value="Trehalose_PPase"/>
    <property type="match status" value="1"/>
</dbReference>
<dbReference type="EC" id="3.1.3.12" evidence="3"/>